<dbReference type="OrthoDB" id="1405595at2759"/>
<keyword evidence="11" id="KW-1185">Reference proteome</keyword>
<evidence type="ECO:0000313" key="9">
    <source>
        <dbReference type="EMBL" id="CAD5212198.1"/>
    </source>
</evidence>
<dbReference type="GO" id="GO:0008270">
    <property type="term" value="F:zinc ion binding"/>
    <property type="evidence" value="ECO:0007669"/>
    <property type="project" value="UniProtKB-KW"/>
</dbReference>
<keyword evidence="1" id="KW-0479">Metal-binding</keyword>
<dbReference type="eggNOG" id="KOG1721">
    <property type="taxonomic scope" value="Eukaryota"/>
</dbReference>
<feature type="region of interest" description="Disordered" evidence="7">
    <location>
        <begin position="1"/>
        <end position="30"/>
    </location>
</feature>
<feature type="compositionally biased region" description="Basic residues" evidence="7">
    <location>
        <begin position="1"/>
        <end position="16"/>
    </location>
</feature>
<dbReference type="Pfam" id="PF12874">
    <property type="entry name" value="zf-met"/>
    <property type="match status" value="1"/>
</dbReference>
<reference evidence="12" key="1">
    <citation type="submission" date="2016-11" db="UniProtKB">
        <authorList>
            <consortium name="WormBaseParasite"/>
        </authorList>
    </citation>
    <scope>IDENTIFICATION</scope>
</reference>
<keyword evidence="5" id="KW-0539">Nucleus</keyword>
<feature type="domain" description="C2H2-type" evidence="8">
    <location>
        <begin position="277"/>
        <end position="305"/>
    </location>
</feature>
<evidence type="ECO:0000256" key="6">
    <source>
        <dbReference type="PROSITE-ProRule" id="PRU00042"/>
    </source>
</evidence>
<protein>
    <submittedName>
        <fullName evidence="9">(pine wood nematode) hypothetical protein</fullName>
    </submittedName>
</protein>
<dbReference type="Proteomes" id="UP000659654">
    <property type="component" value="Unassembled WGS sequence"/>
</dbReference>
<evidence type="ECO:0000256" key="1">
    <source>
        <dbReference type="ARBA" id="ARBA00022723"/>
    </source>
</evidence>
<keyword evidence="3 6" id="KW-0863">Zinc-finger</keyword>
<dbReference type="PROSITE" id="PS00028">
    <property type="entry name" value="ZINC_FINGER_C2H2_1"/>
    <property type="match status" value="4"/>
</dbReference>
<dbReference type="Proteomes" id="UP000095284">
    <property type="component" value="Unplaced"/>
</dbReference>
<feature type="domain" description="C2H2-type" evidence="8">
    <location>
        <begin position="77"/>
        <end position="105"/>
    </location>
</feature>
<name>A0A1I7S1V4_BURXY</name>
<feature type="compositionally biased region" description="Basic and acidic residues" evidence="7">
    <location>
        <begin position="17"/>
        <end position="30"/>
    </location>
</feature>
<accession>A0A1I7S1V4</accession>
<keyword evidence="4" id="KW-0862">Zinc</keyword>
<dbReference type="InterPro" id="IPR036236">
    <property type="entry name" value="Znf_C2H2_sf"/>
</dbReference>
<dbReference type="SUPFAM" id="SSF57667">
    <property type="entry name" value="beta-beta-alpha zinc fingers"/>
    <property type="match status" value="1"/>
</dbReference>
<sequence>MSKQGRKKPRIMQRKNLKLEADSSESHPIPDVDEELKKNLIVHAGIAHKAPESIILKLPIEREVELVPEESTEMECYPCPFCNKLYLTCSGLEKHGLDEHNGRMPEIMILIQRIQRIWAYFNQTPGSRARILDKKEISSIPRNDKKLEENEEDMCRKCGLMLDTTRPLAVRRHQKIHEANEKFREKMETKYGKMYTSQQTCELCDLTFTSKAILFYHEQLSHPENKPEAYKCDVCDTIYESKEVLDGHLSIVHTVTAPILRFGIILVSHGDMACTINQCTECGAIFEKLRSVHEHVRKIHGLTTPFDGQLHQNDRDIRLSCTLVDGSLQTTALCCSQRLTLAELSSHNRDRHKKSL</sequence>
<dbReference type="PROSITE" id="PS50157">
    <property type="entry name" value="ZINC_FINGER_C2H2_2"/>
    <property type="match status" value="4"/>
</dbReference>
<evidence type="ECO:0000313" key="10">
    <source>
        <dbReference type="Proteomes" id="UP000095284"/>
    </source>
</evidence>
<dbReference type="GO" id="GO:0000978">
    <property type="term" value="F:RNA polymerase II cis-regulatory region sequence-specific DNA binding"/>
    <property type="evidence" value="ECO:0007669"/>
    <property type="project" value="TreeGrafter"/>
</dbReference>
<dbReference type="InterPro" id="IPR013087">
    <property type="entry name" value="Znf_C2H2_type"/>
</dbReference>
<dbReference type="EMBL" id="CAJFCV020000001">
    <property type="protein sequence ID" value="CAG9089995.1"/>
    <property type="molecule type" value="Genomic_DNA"/>
</dbReference>
<dbReference type="PANTHER" id="PTHR24388">
    <property type="entry name" value="ZINC FINGER PROTEIN"/>
    <property type="match status" value="1"/>
</dbReference>
<evidence type="ECO:0000256" key="5">
    <source>
        <dbReference type="ARBA" id="ARBA00023242"/>
    </source>
</evidence>
<dbReference type="InterPro" id="IPR050527">
    <property type="entry name" value="Snail/Krueppel_Znf"/>
</dbReference>
<evidence type="ECO:0000256" key="7">
    <source>
        <dbReference type="SAM" id="MobiDB-lite"/>
    </source>
</evidence>
<dbReference type="WBParaSite" id="BXY_0698200.1">
    <property type="protein sequence ID" value="BXY_0698200.1"/>
    <property type="gene ID" value="BXY_0698200"/>
</dbReference>
<feature type="domain" description="C2H2-type" evidence="8">
    <location>
        <begin position="230"/>
        <end position="258"/>
    </location>
</feature>
<dbReference type="Gene3D" id="3.30.160.60">
    <property type="entry name" value="Classic Zinc Finger"/>
    <property type="match status" value="1"/>
</dbReference>
<evidence type="ECO:0000313" key="12">
    <source>
        <dbReference type="WBParaSite" id="BXY_0698200.1"/>
    </source>
</evidence>
<dbReference type="PANTHER" id="PTHR24388:SF104">
    <property type="entry name" value="AT-RICH BINDING PROTEIN-RELATED"/>
    <property type="match status" value="1"/>
</dbReference>
<dbReference type="SMART" id="SM00355">
    <property type="entry name" value="ZnF_C2H2"/>
    <property type="match status" value="5"/>
</dbReference>
<organism evidence="10 12">
    <name type="scientific">Bursaphelenchus xylophilus</name>
    <name type="common">Pinewood nematode worm</name>
    <name type="synonym">Aphelenchoides xylophilus</name>
    <dbReference type="NCBI Taxonomy" id="6326"/>
    <lineage>
        <taxon>Eukaryota</taxon>
        <taxon>Metazoa</taxon>
        <taxon>Ecdysozoa</taxon>
        <taxon>Nematoda</taxon>
        <taxon>Chromadorea</taxon>
        <taxon>Rhabditida</taxon>
        <taxon>Tylenchina</taxon>
        <taxon>Tylenchomorpha</taxon>
        <taxon>Aphelenchoidea</taxon>
        <taxon>Aphelenchoididae</taxon>
        <taxon>Bursaphelenchus</taxon>
    </lineage>
</organism>
<evidence type="ECO:0000256" key="3">
    <source>
        <dbReference type="ARBA" id="ARBA00022771"/>
    </source>
</evidence>
<dbReference type="Proteomes" id="UP000582659">
    <property type="component" value="Unassembled WGS sequence"/>
</dbReference>
<dbReference type="AlphaFoldDB" id="A0A1I7S1V4"/>
<gene>
    <name evidence="9" type="ORF">BXYJ_LOCUS2800</name>
</gene>
<evidence type="ECO:0000256" key="4">
    <source>
        <dbReference type="ARBA" id="ARBA00022833"/>
    </source>
</evidence>
<dbReference type="GO" id="GO:0000981">
    <property type="term" value="F:DNA-binding transcription factor activity, RNA polymerase II-specific"/>
    <property type="evidence" value="ECO:0007669"/>
    <property type="project" value="TreeGrafter"/>
</dbReference>
<evidence type="ECO:0000259" key="8">
    <source>
        <dbReference type="PROSITE" id="PS50157"/>
    </source>
</evidence>
<evidence type="ECO:0000313" key="11">
    <source>
        <dbReference type="Proteomes" id="UP000659654"/>
    </source>
</evidence>
<feature type="domain" description="C2H2-type" evidence="8">
    <location>
        <begin position="199"/>
        <end position="227"/>
    </location>
</feature>
<dbReference type="EMBL" id="CAJFDI010000001">
    <property type="protein sequence ID" value="CAD5212198.1"/>
    <property type="molecule type" value="Genomic_DNA"/>
</dbReference>
<keyword evidence="2" id="KW-0677">Repeat</keyword>
<proteinExistence type="predicted"/>
<evidence type="ECO:0000256" key="2">
    <source>
        <dbReference type="ARBA" id="ARBA00022737"/>
    </source>
</evidence>
<reference evidence="9" key="2">
    <citation type="submission" date="2020-09" db="EMBL/GenBank/DDBJ databases">
        <authorList>
            <person name="Kikuchi T."/>
        </authorList>
    </citation>
    <scope>NUCLEOTIDE SEQUENCE</scope>
    <source>
        <strain evidence="9">Ka4C1</strain>
    </source>
</reference>